<dbReference type="GO" id="GO:0120147">
    <property type="term" value="F:formylglycine-generating oxidase activity"/>
    <property type="evidence" value="ECO:0007669"/>
    <property type="project" value="TreeGrafter"/>
</dbReference>
<sequence>MLTACEPKSKPLAEQPKHSQMKMAKQTFCTAKLPVRFAHVKSSTTPIYINEGRKEQEGMVWIPEGTFSMGADNQQASADEYPKHKVTVNGFWMDVNEVTNAEFAAFVKATGYITTAEKKPDWTELQKQLPPGTPKPNESLLVPASLVFSPPSEPVNLDDYSQWWKWQQGANWKHPQGLQSNLKGKANYPVVQISVYDALAYCKWAGKRLPTEAEWEWAARGGLENNVYPWGNEPANSGNIKGNFWQGHFPDHNTTADKYYNTAPVKSFTSNGYGLYDVAGNVWEWCADLYHYQYYSQVNTPTGVKNPTGPTKSFDPQEPYAQKHVVRGGSFLCNDSYCSGYRVSRRMKEADDSSSENLGFRCVKNK</sequence>
<dbReference type="Gene3D" id="3.90.1580.10">
    <property type="entry name" value="paralog of FGE (formylglycine-generating enzyme)"/>
    <property type="match status" value="1"/>
</dbReference>
<feature type="domain" description="Sulfatase-modifying factor enzyme-like" evidence="2">
    <location>
        <begin position="56"/>
        <end position="364"/>
    </location>
</feature>
<feature type="region of interest" description="Disordered" evidence="1">
    <location>
        <begin position="1"/>
        <end position="20"/>
    </location>
</feature>
<evidence type="ECO:0000256" key="1">
    <source>
        <dbReference type="SAM" id="MobiDB-lite"/>
    </source>
</evidence>
<reference evidence="3 4" key="1">
    <citation type="submission" date="2020-04" db="EMBL/GenBank/DDBJ databases">
        <title>Genome sequencing of novel species.</title>
        <authorList>
            <person name="Heo J."/>
            <person name="Kim S.-J."/>
            <person name="Kim J.-S."/>
            <person name="Hong S.-B."/>
            <person name="Kwon S.-W."/>
        </authorList>
    </citation>
    <scope>NUCLEOTIDE SEQUENCE [LARGE SCALE GENOMIC DNA]</scope>
    <source>
        <strain evidence="3 4">F39-2</strain>
    </source>
</reference>
<dbReference type="Proteomes" id="UP000503278">
    <property type="component" value="Chromosome"/>
</dbReference>
<dbReference type="SUPFAM" id="SSF56436">
    <property type="entry name" value="C-type lectin-like"/>
    <property type="match status" value="1"/>
</dbReference>
<dbReference type="PANTHER" id="PTHR23150">
    <property type="entry name" value="SULFATASE MODIFYING FACTOR 1, 2"/>
    <property type="match status" value="1"/>
</dbReference>
<dbReference type="EMBL" id="CP051682">
    <property type="protein sequence ID" value="QJD98501.1"/>
    <property type="molecule type" value="Genomic_DNA"/>
</dbReference>
<dbReference type="InterPro" id="IPR051043">
    <property type="entry name" value="Sulfatase_Mod_Factor_Kinase"/>
</dbReference>
<organism evidence="3 4">
    <name type="scientific">Mucilaginibacter robiniae</name>
    <dbReference type="NCBI Taxonomy" id="2728022"/>
    <lineage>
        <taxon>Bacteria</taxon>
        <taxon>Pseudomonadati</taxon>
        <taxon>Bacteroidota</taxon>
        <taxon>Sphingobacteriia</taxon>
        <taxon>Sphingobacteriales</taxon>
        <taxon>Sphingobacteriaceae</taxon>
        <taxon>Mucilaginibacter</taxon>
    </lineage>
</organism>
<name>A0A7L5E693_9SPHI</name>
<accession>A0A7L5E693</accession>
<dbReference type="KEGG" id="mrob:HH214_20615"/>
<dbReference type="InterPro" id="IPR016187">
    <property type="entry name" value="CTDL_fold"/>
</dbReference>
<dbReference type="InterPro" id="IPR042095">
    <property type="entry name" value="SUMF_sf"/>
</dbReference>
<dbReference type="AlphaFoldDB" id="A0A7L5E693"/>
<keyword evidence="4" id="KW-1185">Reference proteome</keyword>
<gene>
    <name evidence="3" type="ORF">HH214_20615</name>
</gene>
<dbReference type="Pfam" id="PF03781">
    <property type="entry name" value="FGE-sulfatase"/>
    <property type="match status" value="1"/>
</dbReference>
<evidence type="ECO:0000313" key="4">
    <source>
        <dbReference type="Proteomes" id="UP000503278"/>
    </source>
</evidence>
<feature type="compositionally biased region" description="Basic and acidic residues" evidence="1">
    <location>
        <begin position="7"/>
        <end position="17"/>
    </location>
</feature>
<evidence type="ECO:0000259" key="2">
    <source>
        <dbReference type="Pfam" id="PF03781"/>
    </source>
</evidence>
<evidence type="ECO:0000313" key="3">
    <source>
        <dbReference type="EMBL" id="QJD98501.1"/>
    </source>
</evidence>
<dbReference type="InterPro" id="IPR005532">
    <property type="entry name" value="SUMF_dom"/>
</dbReference>
<dbReference type="PANTHER" id="PTHR23150:SF19">
    <property type="entry name" value="FORMYLGLYCINE-GENERATING ENZYME"/>
    <property type="match status" value="1"/>
</dbReference>
<protein>
    <submittedName>
        <fullName evidence="3">Formylglycine-generating enzyme family protein</fullName>
    </submittedName>
</protein>
<proteinExistence type="predicted"/>